<keyword evidence="1" id="KW-0472">Membrane</keyword>
<evidence type="ECO:0000259" key="2">
    <source>
        <dbReference type="SMART" id="SM00128"/>
    </source>
</evidence>
<dbReference type="InterPro" id="IPR036691">
    <property type="entry name" value="Endo/exonu/phosph_ase_sf"/>
</dbReference>
<dbReference type="PANTHER" id="PTHR11200">
    <property type="entry name" value="INOSITOL 5-PHOSPHATASE"/>
    <property type="match status" value="1"/>
</dbReference>
<dbReference type="SUPFAM" id="SSF56219">
    <property type="entry name" value="DNase I-like"/>
    <property type="match status" value="1"/>
</dbReference>
<reference evidence="3 4" key="1">
    <citation type="journal article" date="2003" name="Science">
        <title>Finding functional features in Saccharomyces genomes by phylogenetic footprinting.</title>
        <authorList>
            <person name="Cliften P.F."/>
            <person name="Sudarsanam P."/>
            <person name="Desikan A."/>
            <person name="Fulton L."/>
            <person name="Fulton B."/>
            <person name="Majors J."/>
            <person name="Waterston R."/>
            <person name="Cohen B.A."/>
            <person name="Johnston M."/>
        </authorList>
    </citation>
    <scope>NUCLEOTIDE SEQUENCE [LARGE SCALE GENOMIC DNA]</scope>
    <source>
        <strain evidence="4">ATCC MYA-4449 / AS 2.2408 / CBS 8840 / NBRC 1802 / NCYC 2889</strain>
    </source>
</reference>
<organism evidence="3 4">
    <name type="scientific">Saccharomyces kudriavzevii (strain ATCC MYA-4449 / AS 2.2408 / CBS 8840 / NBRC 1802 / NCYC 2889)</name>
    <name type="common">Yeast</name>
    <dbReference type="NCBI Taxonomy" id="226230"/>
    <lineage>
        <taxon>Eukaryota</taxon>
        <taxon>Fungi</taxon>
        <taxon>Dikarya</taxon>
        <taxon>Ascomycota</taxon>
        <taxon>Saccharomycotina</taxon>
        <taxon>Saccharomycetes</taxon>
        <taxon>Saccharomycetales</taxon>
        <taxon>Saccharomycetaceae</taxon>
        <taxon>Saccharomyces</taxon>
    </lineage>
</organism>
<proteinExistence type="predicted"/>
<keyword evidence="1" id="KW-1133">Transmembrane helix</keyword>
<evidence type="ECO:0000256" key="1">
    <source>
        <dbReference type="SAM" id="Phobius"/>
    </source>
</evidence>
<protein>
    <submittedName>
        <fullName evidence="3">INP54-like protein</fullName>
    </submittedName>
</protein>
<comment type="caution">
    <text evidence="3">The sequence shown here is derived from an EMBL/GenBank/DDBJ whole genome shotgun (WGS) entry which is preliminary data.</text>
</comment>
<dbReference type="InterPro" id="IPR046985">
    <property type="entry name" value="IP5"/>
</dbReference>
<dbReference type="EMBL" id="AACI03001852">
    <property type="protein sequence ID" value="EJT41921.1"/>
    <property type="molecule type" value="Genomic_DNA"/>
</dbReference>
<dbReference type="InterPro" id="IPR000300">
    <property type="entry name" value="IPPc"/>
</dbReference>
<dbReference type="PANTHER" id="PTHR11200:SF275">
    <property type="entry name" value="LD06095P"/>
    <property type="match status" value="1"/>
</dbReference>
<keyword evidence="4" id="KW-1185">Reference proteome</keyword>
<dbReference type="STRING" id="226230.J5RKK2"/>
<gene>
    <name evidence="3" type="primary">YOL065C</name>
    <name evidence="3" type="ORF">SKUD_153402</name>
</gene>
<dbReference type="Gene3D" id="3.60.10.10">
    <property type="entry name" value="Endonuclease/exonuclease/phosphatase"/>
    <property type="match status" value="1"/>
</dbReference>
<dbReference type="HOGENOM" id="CLU_025224_2_0_1"/>
<dbReference type="GO" id="GO:0046856">
    <property type="term" value="P:phosphatidylinositol dephosphorylation"/>
    <property type="evidence" value="ECO:0007669"/>
    <property type="project" value="InterPro"/>
</dbReference>
<dbReference type="AlphaFoldDB" id="J5RKK2"/>
<sequence>MCCDSIKKGLNIICSYSIIDMNGHTHKYIHIYIYIYIYVYTSSKIVLLTAIIVVKNENLLNNELKNANQYQRQVGRKNSTQSDQMNKSKWKVSITTFNCGKEFPIENTKGIVKQLLFPYDDSISQLELQDIYVLGFQELVPIWQGSFPTVNRDLINGITTTAIDCLNEKVIAFRGGEQYSCLGVNSVGAITMIILYNNNALKVKADILKRNGKCGWFSTHLKGGTLVSFNMARNGDENWERFSFICAHLNANEGANNRNQRIDDYKRIMSEVCDPEVASSDHFFFLGDLNFRVTSAYDPATDYSSTTTLRRLLENNEELNLLRTRENEPLCKGLHELEINFPPTFKFKLFEKETYNRKRTPSWCDRILYKKYATPTLEQEGTYHSVSRSNALLFSDHQPVNLTMALPRPIGERRPLSLHIEKYHLSWSSGLVGQVGDAVIGYCGWLLTKNAHYWILGSILLYLLLKNV</sequence>
<evidence type="ECO:0000313" key="3">
    <source>
        <dbReference type="EMBL" id="EJT41921.1"/>
    </source>
</evidence>
<dbReference type="SMART" id="SM00128">
    <property type="entry name" value="IPPc"/>
    <property type="match status" value="1"/>
</dbReference>
<reference evidence="4" key="2">
    <citation type="journal article" date="2011" name="G3 (Bethesda)">
        <title>The awesome power of yeast evolutionary genetics: New genome sequences and strain resources for the Saccharomyces sensu stricto genus.</title>
        <authorList>
            <person name="Scannell D.R."/>
            <person name="Zill O.A."/>
            <person name="Rokas A."/>
            <person name="Payen C."/>
            <person name="Dunham M.J."/>
            <person name="Eisen M.B."/>
            <person name="Rine J."/>
            <person name="Johnston M."/>
            <person name="Hittinger C.T."/>
        </authorList>
    </citation>
    <scope>GENOME REANNOTATION</scope>
    <source>
        <strain evidence="4">ATCC MYA-4449 / AS 2.2408 / CBS 8840 / NBRC 1802 / NCYC 2889</strain>
    </source>
</reference>
<dbReference type="GO" id="GO:0004439">
    <property type="term" value="F:phosphatidylinositol-4,5-bisphosphate 5-phosphatase activity"/>
    <property type="evidence" value="ECO:0007669"/>
    <property type="project" value="TreeGrafter"/>
</dbReference>
<dbReference type="Proteomes" id="UP000002753">
    <property type="component" value="Unassembled WGS sequence"/>
</dbReference>
<feature type="domain" description="Inositol polyphosphate-related phosphatase" evidence="2">
    <location>
        <begin position="88"/>
        <end position="412"/>
    </location>
</feature>
<name>J5RKK2_SACK1</name>
<dbReference type="Pfam" id="PF22669">
    <property type="entry name" value="Exo_endo_phos2"/>
    <property type="match status" value="1"/>
</dbReference>
<feature type="transmembrane region" description="Helical" evidence="1">
    <location>
        <begin position="31"/>
        <end position="54"/>
    </location>
</feature>
<evidence type="ECO:0000313" key="4">
    <source>
        <dbReference type="Proteomes" id="UP000002753"/>
    </source>
</evidence>
<accession>J5RKK2</accession>
<keyword evidence="1" id="KW-0812">Transmembrane</keyword>